<evidence type="ECO:0000256" key="6">
    <source>
        <dbReference type="HAMAP-Rule" id="MF_00379"/>
    </source>
</evidence>
<feature type="domain" description="TrmE-type G" evidence="8">
    <location>
        <begin position="213"/>
        <end position="362"/>
    </location>
</feature>
<evidence type="ECO:0000259" key="8">
    <source>
        <dbReference type="PROSITE" id="PS51709"/>
    </source>
</evidence>
<dbReference type="PANTHER" id="PTHR42714:SF2">
    <property type="entry name" value="TRNA MODIFICATION GTPASE GTPBP3, MITOCHONDRIAL"/>
    <property type="match status" value="1"/>
</dbReference>
<dbReference type="EMBL" id="DVOH01000002">
    <property type="protein sequence ID" value="HIU99506.1"/>
    <property type="molecule type" value="Genomic_DNA"/>
</dbReference>
<feature type="binding site" evidence="6">
    <location>
        <position position="248"/>
    </location>
    <ligand>
        <name>Mg(2+)</name>
        <dbReference type="ChEBI" id="CHEBI:18420"/>
    </ligand>
</feature>
<keyword evidence="6" id="KW-0378">Hydrolase</keyword>
<dbReference type="InterPro" id="IPR027368">
    <property type="entry name" value="MnmE_dom2"/>
</dbReference>
<dbReference type="InterPro" id="IPR031168">
    <property type="entry name" value="G_TrmE"/>
</dbReference>
<evidence type="ECO:0000256" key="3">
    <source>
        <dbReference type="ARBA" id="ARBA00022741"/>
    </source>
</evidence>
<dbReference type="GO" id="GO:0003924">
    <property type="term" value="F:GTPase activity"/>
    <property type="evidence" value="ECO:0007669"/>
    <property type="project" value="UniProtKB-UniRule"/>
</dbReference>
<comment type="caution">
    <text evidence="6">Lacks conserved residue(s) required for the propagation of feature annotation.</text>
</comment>
<dbReference type="InterPro" id="IPR027266">
    <property type="entry name" value="TrmE/GcvT-like"/>
</dbReference>
<feature type="binding site" evidence="6">
    <location>
        <position position="247"/>
    </location>
    <ligand>
        <name>K(+)</name>
        <dbReference type="ChEBI" id="CHEBI:29103"/>
    </ligand>
</feature>
<evidence type="ECO:0000256" key="4">
    <source>
        <dbReference type="ARBA" id="ARBA00022958"/>
    </source>
</evidence>
<dbReference type="PROSITE" id="PS51709">
    <property type="entry name" value="G_TRME"/>
    <property type="match status" value="1"/>
</dbReference>
<dbReference type="CDD" id="cd14858">
    <property type="entry name" value="TrmE_N"/>
    <property type="match status" value="1"/>
</dbReference>
<dbReference type="HAMAP" id="MF_00379">
    <property type="entry name" value="GTPase_MnmE"/>
    <property type="match status" value="1"/>
</dbReference>
<feature type="binding site" evidence="6">
    <location>
        <begin position="267"/>
        <end position="270"/>
    </location>
    <ligand>
        <name>GTP</name>
        <dbReference type="ChEBI" id="CHEBI:37565"/>
    </ligand>
</feature>
<dbReference type="Pfam" id="PF12631">
    <property type="entry name" value="MnmE_helical"/>
    <property type="match status" value="1"/>
</dbReference>
<dbReference type="NCBIfam" id="TIGR00450">
    <property type="entry name" value="mnmE_trmE_thdF"/>
    <property type="match status" value="1"/>
</dbReference>
<reference evidence="9" key="1">
    <citation type="submission" date="2020-10" db="EMBL/GenBank/DDBJ databases">
        <authorList>
            <person name="Gilroy R."/>
        </authorList>
    </citation>
    <scope>NUCLEOTIDE SEQUENCE</scope>
    <source>
        <strain evidence="9">23406</strain>
    </source>
</reference>
<comment type="cofactor">
    <cofactor evidence="6">
        <name>K(+)</name>
        <dbReference type="ChEBI" id="CHEBI:29103"/>
    </cofactor>
    <text evidence="6">Binds 1 potassium ion per subunit.</text>
</comment>
<dbReference type="Gene3D" id="1.20.120.430">
    <property type="entry name" value="tRNA modification GTPase MnmE domain 2"/>
    <property type="match status" value="1"/>
</dbReference>
<reference evidence="9" key="2">
    <citation type="journal article" date="2021" name="PeerJ">
        <title>Extensive microbial diversity within the chicken gut microbiome revealed by metagenomics and culture.</title>
        <authorList>
            <person name="Gilroy R."/>
            <person name="Ravi A."/>
            <person name="Getino M."/>
            <person name="Pursley I."/>
            <person name="Horton D.L."/>
            <person name="Alikhan N.F."/>
            <person name="Baker D."/>
            <person name="Gharbi K."/>
            <person name="Hall N."/>
            <person name="Watson M."/>
            <person name="Adriaenssens E.M."/>
            <person name="Foster-Nyarko E."/>
            <person name="Jarju S."/>
            <person name="Secka A."/>
            <person name="Antonio M."/>
            <person name="Oren A."/>
            <person name="Chaudhuri R.R."/>
            <person name="La Ragione R."/>
            <person name="Hildebrand F."/>
            <person name="Pallen M.J."/>
        </authorList>
    </citation>
    <scope>NUCLEOTIDE SEQUENCE</scope>
    <source>
        <strain evidence="9">23406</strain>
    </source>
</reference>
<keyword evidence="3 6" id="KW-0547">Nucleotide-binding</keyword>
<dbReference type="InterPro" id="IPR005225">
    <property type="entry name" value="Small_GTP-bd"/>
</dbReference>
<organism evidence="9 10">
    <name type="scientific">Candidatus Stercoripulliclostridium merdipullorum</name>
    <dbReference type="NCBI Taxonomy" id="2840952"/>
    <lineage>
        <taxon>Bacteria</taxon>
        <taxon>Bacillati</taxon>
        <taxon>Bacillota</taxon>
        <taxon>Clostridia</taxon>
        <taxon>Eubacteriales</taxon>
        <taxon>Candidatus Stercoripulliclostridium</taxon>
    </lineage>
</organism>
<feature type="binding site" evidence="6">
    <location>
        <position position="244"/>
    </location>
    <ligand>
        <name>K(+)</name>
        <dbReference type="ChEBI" id="CHEBI:29103"/>
    </ligand>
</feature>
<dbReference type="GO" id="GO:0030488">
    <property type="term" value="P:tRNA methylation"/>
    <property type="evidence" value="ECO:0007669"/>
    <property type="project" value="TreeGrafter"/>
</dbReference>
<dbReference type="NCBIfam" id="TIGR00231">
    <property type="entry name" value="small_GTP"/>
    <property type="match status" value="1"/>
</dbReference>
<dbReference type="CDD" id="cd04164">
    <property type="entry name" value="trmE"/>
    <property type="match status" value="1"/>
</dbReference>
<dbReference type="GO" id="GO:0005829">
    <property type="term" value="C:cytosol"/>
    <property type="evidence" value="ECO:0007669"/>
    <property type="project" value="TreeGrafter"/>
</dbReference>
<feature type="binding site" evidence="6">
    <location>
        <position position="20"/>
    </location>
    <ligand>
        <name>(6S)-5-formyl-5,6,7,8-tetrahydrofolate</name>
        <dbReference type="ChEBI" id="CHEBI:57457"/>
    </ligand>
</feature>
<evidence type="ECO:0000256" key="5">
    <source>
        <dbReference type="ARBA" id="ARBA00023134"/>
    </source>
</evidence>
<feature type="binding site" evidence="6">
    <location>
        <position position="223"/>
    </location>
    <ligand>
        <name>K(+)</name>
        <dbReference type="ChEBI" id="CHEBI:29103"/>
    </ligand>
</feature>
<dbReference type="AlphaFoldDB" id="A0A9D1NAE9"/>
<comment type="caution">
    <text evidence="9">The sequence shown here is derived from an EMBL/GenBank/DDBJ whole genome shotgun (WGS) entry which is preliminary data.</text>
</comment>
<dbReference type="PANTHER" id="PTHR42714">
    <property type="entry name" value="TRNA MODIFICATION GTPASE GTPBP3"/>
    <property type="match status" value="1"/>
</dbReference>
<evidence type="ECO:0000256" key="7">
    <source>
        <dbReference type="RuleBase" id="RU003313"/>
    </source>
</evidence>
<evidence type="ECO:0000256" key="1">
    <source>
        <dbReference type="ARBA" id="ARBA00011043"/>
    </source>
</evidence>
<dbReference type="GO" id="GO:0046872">
    <property type="term" value="F:metal ion binding"/>
    <property type="evidence" value="ECO:0007669"/>
    <property type="project" value="UniProtKB-KW"/>
</dbReference>
<dbReference type="Proteomes" id="UP000886891">
    <property type="component" value="Unassembled WGS sequence"/>
</dbReference>
<dbReference type="EC" id="3.6.-.-" evidence="6"/>
<feature type="binding site" evidence="6">
    <location>
        <begin position="223"/>
        <end position="228"/>
    </location>
    <ligand>
        <name>GTP</name>
        <dbReference type="ChEBI" id="CHEBI:37565"/>
    </ligand>
</feature>
<evidence type="ECO:0000313" key="10">
    <source>
        <dbReference type="Proteomes" id="UP000886891"/>
    </source>
</evidence>
<feature type="binding site" evidence="6">
    <location>
        <position position="227"/>
    </location>
    <ligand>
        <name>Mg(2+)</name>
        <dbReference type="ChEBI" id="CHEBI:18420"/>
    </ligand>
</feature>
<keyword evidence="6" id="KW-0479">Metal-binding</keyword>
<accession>A0A9D1NAE9</accession>
<dbReference type="InterPro" id="IPR025867">
    <property type="entry name" value="MnmE_helical"/>
</dbReference>
<gene>
    <name evidence="6 9" type="primary">mnmE</name>
    <name evidence="6" type="synonym">trmE</name>
    <name evidence="9" type="ORF">IAB14_00135</name>
</gene>
<dbReference type="InterPro" id="IPR004520">
    <property type="entry name" value="GTPase_MnmE"/>
</dbReference>
<comment type="subcellular location">
    <subcellularLocation>
        <location evidence="6">Cytoplasm</location>
    </subcellularLocation>
</comment>
<dbReference type="Pfam" id="PF01926">
    <property type="entry name" value="MMR_HSR1"/>
    <property type="match status" value="1"/>
</dbReference>
<keyword evidence="2 6" id="KW-0819">tRNA processing</keyword>
<dbReference type="InterPro" id="IPR027417">
    <property type="entry name" value="P-loop_NTPase"/>
</dbReference>
<dbReference type="SUPFAM" id="SSF52540">
    <property type="entry name" value="P-loop containing nucleoside triphosphate hydrolases"/>
    <property type="match status" value="1"/>
</dbReference>
<dbReference type="Gene3D" id="3.40.50.300">
    <property type="entry name" value="P-loop containing nucleotide triphosphate hydrolases"/>
    <property type="match status" value="1"/>
</dbReference>
<dbReference type="GO" id="GO:0005525">
    <property type="term" value="F:GTP binding"/>
    <property type="evidence" value="ECO:0007669"/>
    <property type="project" value="UniProtKB-UniRule"/>
</dbReference>
<keyword evidence="6" id="KW-0963">Cytoplasm</keyword>
<feature type="binding site" evidence="6">
    <location>
        <begin position="242"/>
        <end position="248"/>
    </location>
    <ligand>
        <name>GTP</name>
        <dbReference type="ChEBI" id="CHEBI:37565"/>
    </ligand>
</feature>
<keyword evidence="5 6" id="KW-0342">GTP-binding</keyword>
<comment type="similarity">
    <text evidence="1 6 7">Belongs to the TRAFAC class TrmE-Era-EngA-EngB-Septin-like GTPase superfamily. TrmE GTPase family.</text>
</comment>
<dbReference type="InterPro" id="IPR018948">
    <property type="entry name" value="GTP-bd_TrmE_N"/>
</dbReference>
<dbReference type="Pfam" id="PF10396">
    <property type="entry name" value="TrmE_N"/>
    <property type="match status" value="1"/>
</dbReference>
<evidence type="ECO:0000256" key="2">
    <source>
        <dbReference type="ARBA" id="ARBA00022694"/>
    </source>
</evidence>
<dbReference type="InterPro" id="IPR006073">
    <property type="entry name" value="GTP-bd"/>
</dbReference>
<feature type="binding site" evidence="6">
    <location>
        <position position="118"/>
    </location>
    <ligand>
        <name>(6S)-5-formyl-5,6,7,8-tetrahydrofolate</name>
        <dbReference type="ChEBI" id="CHEBI:57457"/>
    </ligand>
</feature>
<dbReference type="GO" id="GO:0002098">
    <property type="term" value="P:tRNA wobble uridine modification"/>
    <property type="evidence" value="ECO:0007669"/>
    <property type="project" value="TreeGrafter"/>
</dbReference>
<sequence>MDTIVALATAPVSSAVGIVRMSGDAALMIASKIFCAKGFDRPVPRMMYLGTVTAGNIKDKAFCIYYKAPQSYTGEDVVEFQTHGGVALTAGVVRALVAEGARPAEPGEFTKRAYLNGKLDLVEAEGIADLINAKSEAEIRGAYRMMSGELSRTIARATELLLQADAALEVALDYPEELLEDTKQPVLNELTTVRDLLSGLLVDADKRRYITDGVHIVLTGLTNAGKSSLLNAVLQAERAIVTDIAGTTRDTLTETAEIGGMRFRFVDTAGIRESSDVVERIGVDRARQAIEGADLVLFVKDASLPPSEEERALERSLVGKPVLTVLNKGDVAKYPRSADLTIEAKTGKNVDRLIEMILERFKPGDEGQGAMLRERHVFAVRTALAAVQSALDGYDALTNDCLIVDVKAAYRALASLTGEDVEEAVVDRIFSTFCVGK</sequence>
<feature type="binding site" evidence="6">
    <location>
        <position position="242"/>
    </location>
    <ligand>
        <name>K(+)</name>
        <dbReference type="ChEBI" id="CHEBI:29103"/>
    </ligand>
</feature>
<keyword evidence="6" id="KW-0460">Magnesium</keyword>
<dbReference type="Gene3D" id="3.30.1360.120">
    <property type="entry name" value="Probable tRNA modification gtpase trme, domain 1"/>
    <property type="match status" value="1"/>
</dbReference>
<feature type="binding site" evidence="6">
    <location>
        <position position="79"/>
    </location>
    <ligand>
        <name>(6S)-5-formyl-5,6,7,8-tetrahydrofolate</name>
        <dbReference type="ChEBI" id="CHEBI:57457"/>
    </ligand>
</feature>
<keyword evidence="4 6" id="KW-0630">Potassium</keyword>
<name>A0A9D1NAE9_9FIRM</name>
<comment type="subunit">
    <text evidence="6">Homodimer. Heterotetramer of two MnmE and two MnmG subunits.</text>
</comment>
<evidence type="ECO:0000313" key="9">
    <source>
        <dbReference type="EMBL" id="HIU99506.1"/>
    </source>
</evidence>
<feature type="binding site" evidence="6">
    <location>
        <position position="437"/>
    </location>
    <ligand>
        <name>(6S)-5-formyl-5,6,7,8-tetrahydrofolate</name>
        <dbReference type="ChEBI" id="CHEBI:57457"/>
    </ligand>
</feature>
<proteinExistence type="inferred from homology"/>
<comment type="function">
    <text evidence="6">Exhibits a very high intrinsic GTPase hydrolysis rate. Involved in the addition of a carboxymethylaminomethyl (cmnm) group at the wobble position (U34) of certain tRNAs, forming tRNA-cmnm(5)s(2)U34.</text>
</comment>
<protein>
    <recommendedName>
        <fullName evidence="6">tRNA modification GTPase MnmE</fullName>
        <ecNumber evidence="6">3.6.-.-</ecNumber>
    </recommendedName>
</protein>